<dbReference type="GO" id="GO:0045893">
    <property type="term" value="P:positive regulation of DNA-templated transcription"/>
    <property type="evidence" value="ECO:0007669"/>
    <property type="project" value="UniProtKB-ARBA"/>
</dbReference>
<dbReference type="Proteomes" id="UP000292939">
    <property type="component" value="Chromosome"/>
</dbReference>
<keyword evidence="2" id="KW-0963">Cytoplasm</keyword>
<feature type="domain" description="Response regulatory" evidence="10">
    <location>
        <begin position="18"/>
        <end position="131"/>
    </location>
</feature>
<evidence type="ECO:0000259" key="10">
    <source>
        <dbReference type="PROSITE" id="PS50110"/>
    </source>
</evidence>
<dbReference type="PROSITE" id="PS50110">
    <property type="entry name" value="RESPONSE_REGULATORY"/>
    <property type="match status" value="1"/>
</dbReference>
<dbReference type="SMART" id="SM00862">
    <property type="entry name" value="Trans_reg_C"/>
    <property type="match status" value="1"/>
</dbReference>
<evidence type="ECO:0000256" key="5">
    <source>
        <dbReference type="ARBA" id="ARBA00023015"/>
    </source>
</evidence>
<name>A0A4P6UGJ4_9BURK</name>
<evidence type="ECO:0000256" key="3">
    <source>
        <dbReference type="ARBA" id="ARBA00022553"/>
    </source>
</evidence>
<evidence type="ECO:0000256" key="9">
    <source>
        <dbReference type="PROSITE-ProRule" id="PRU01091"/>
    </source>
</evidence>
<evidence type="ECO:0000313" key="12">
    <source>
        <dbReference type="EMBL" id="QBK03394.1"/>
    </source>
</evidence>
<dbReference type="InterPro" id="IPR036388">
    <property type="entry name" value="WH-like_DNA-bd_sf"/>
</dbReference>
<dbReference type="Gene3D" id="1.10.10.10">
    <property type="entry name" value="Winged helix-like DNA-binding domain superfamily/Winged helix DNA-binding domain"/>
    <property type="match status" value="1"/>
</dbReference>
<dbReference type="Gene3D" id="6.10.250.690">
    <property type="match status" value="1"/>
</dbReference>
<dbReference type="PANTHER" id="PTHR48111">
    <property type="entry name" value="REGULATOR OF RPOS"/>
    <property type="match status" value="1"/>
</dbReference>
<dbReference type="EMBL" id="CP031395">
    <property type="protein sequence ID" value="QBK03394.1"/>
    <property type="molecule type" value="Genomic_DNA"/>
</dbReference>
<dbReference type="KEGG" id="hgr:DW355_00170"/>
<dbReference type="GO" id="GO:0032993">
    <property type="term" value="C:protein-DNA complex"/>
    <property type="evidence" value="ECO:0007669"/>
    <property type="project" value="TreeGrafter"/>
</dbReference>
<sequence length="243" mass="26621">MPMSTSASPPVPASTPVRVLVIDDEPQIRRFLDISLRAQGYDVALAASGREGLAALAAQGADLLILDIGLPDIDGHEVLRELRAWSQVPVIMLSVRAGESEKVMALDEGANDYVTKPFGTQELMARIRVLLRQQAGVKEESAMFDDGHLRIDLARREVRLDGELLALGRKEYALLALLLKHAGRVVTQPQILREVWGATHQDDTHYVRILVGKLRQKLGDDAVAPRYIATEPGVGLRFLASPP</sequence>
<keyword evidence="3 8" id="KW-0597">Phosphoprotein</keyword>
<keyword evidence="7" id="KW-0804">Transcription</keyword>
<evidence type="ECO:0000256" key="8">
    <source>
        <dbReference type="PROSITE-ProRule" id="PRU00169"/>
    </source>
</evidence>
<organism evidence="12 13">
    <name type="scientific">Hylemonella gracilis</name>
    <dbReference type="NCBI Taxonomy" id="80880"/>
    <lineage>
        <taxon>Bacteria</taxon>
        <taxon>Pseudomonadati</taxon>
        <taxon>Pseudomonadota</taxon>
        <taxon>Betaproteobacteria</taxon>
        <taxon>Burkholderiales</taxon>
        <taxon>Comamonadaceae</taxon>
        <taxon>Hylemonella</taxon>
    </lineage>
</organism>
<comment type="subcellular location">
    <subcellularLocation>
        <location evidence="1">Cytoplasm</location>
    </subcellularLocation>
</comment>
<keyword evidence="6 9" id="KW-0238">DNA-binding</keyword>
<dbReference type="SMART" id="SM00448">
    <property type="entry name" value="REC"/>
    <property type="match status" value="1"/>
</dbReference>
<dbReference type="Pfam" id="PF00072">
    <property type="entry name" value="Response_reg"/>
    <property type="match status" value="1"/>
</dbReference>
<dbReference type="GO" id="GO:0042802">
    <property type="term" value="F:identical protein binding"/>
    <property type="evidence" value="ECO:0007669"/>
    <property type="project" value="UniProtKB-ARBA"/>
</dbReference>
<dbReference type="GO" id="GO:0000156">
    <property type="term" value="F:phosphorelay response regulator activity"/>
    <property type="evidence" value="ECO:0007669"/>
    <property type="project" value="TreeGrafter"/>
</dbReference>
<dbReference type="SUPFAM" id="SSF52172">
    <property type="entry name" value="CheY-like"/>
    <property type="match status" value="1"/>
</dbReference>
<dbReference type="Gene3D" id="3.40.50.2300">
    <property type="match status" value="1"/>
</dbReference>
<dbReference type="InterPro" id="IPR001867">
    <property type="entry name" value="OmpR/PhoB-type_DNA-bd"/>
</dbReference>
<keyword evidence="5" id="KW-0805">Transcription regulation</keyword>
<evidence type="ECO:0000256" key="4">
    <source>
        <dbReference type="ARBA" id="ARBA00023012"/>
    </source>
</evidence>
<dbReference type="GO" id="GO:0005829">
    <property type="term" value="C:cytosol"/>
    <property type="evidence" value="ECO:0007669"/>
    <property type="project" value="TreeGrafter"/>
</dbReference>
<evidence type="ECO:0000259" key="11">
    <source>
        <dbReference type="PROSITE" id="PS51755"/>
    </source>
</evidence>
<feature type="domain" description="OmpR/PhoB-type" evidence="11">
    <location>
        <begin position="139"/>
        <end position="240"/>
    </location>
</feature>
<dbReference type="PANTHER" id="PTHR48111:SF50">
    <property type="entry name" value="KDP OPERON TRANSCRIPTIONAL REGULATORY PROTEIN KDPE"/>
    <property type="match status" value="1"/>
</dbReference>
<dbReference type="SUPFAM" id="SSF46894">
    <property type="entry name" value="C-terminal effector domain of the bipartite response regulators"/>
    <property type="match status" value="1"/>
</dbReference>
<feature type="modified residue" description="4-aspartylphosphate" evidence="8">
    <location>
        <position position="67"/>
    </location>
</feature>
<reference evidence="12 13" key="1">
    <citation type="submission" date="2018-07" db="EMBL/GenBank/DDBJ databases">
        <title>Exploring interactions and the metabolic potential of the ultra-small soil bacteria Hylemonella gracilis.</title>
        <authorList>
            <person name="Tyc O."/>
            <person name="Kulkarni P."/>
            <person name="Gawehns F."/>
            <person name="Hundscheid M."/>
            <person name="Zweers H."/>
            <person name="Garbeva P."/>
        </authorList>
    </citation>
    <scope>NUCLEOTIDE SEQUENCE [LARGE SCALE GENOMIC DNA]</scope>
    <source>
        <strain evidence="12 13">NS1</strain>
    </source>
</reference>
<keyword evidence="4" id="KW-0902">Two-component regulatory system</keyword>
<feature type="DNA-binding region" description="OmpR/PhoB-type" evidence="9">
    <location>
        <begin position="139"/>
        <end position="240"/>
    </location>
</feature>
<gene>
    <name evidence="12" type="ORF">DW355_00170</name>
</gene>
<accession>A0A4P6UGJ4</accession>
<dbReference type="InterPro" id="IPR001789">
    <property type="entry name" value="Sig_transdc_resp-reg_receiver"/>
</dbReference>
<dbReference type="FunFam" id="3.40.50.2300:FF:000021">
    <property type="entry name" value="Two-component system response regulator KdpE"/>
    <property type="match status" value="1"/>
</dbReference>
<proteinExistence type="predicted"/>
<dbReference type="OrthoDB" id="9802426at2"/>
<dbReference type="InterPro" id="IPR016032">
    <property type="entry name" value="Sig_transdc_resp-reg_C-effctor"/>
</dbReference>
<evidence type="ECO:0000256" key="6">
    <source>
        <dbReference type="ARBA" id="ARBA00023125"/>
    </source>
</evidence>
<evidence type="ECO:0000256" key="1">
    <source>
        <dbReference type="ARBA" id="ARBA00004496"/>
    </source>
</evidence>
<evidence type="ECO:0000256" key="2">
    <source>
        <dbReference type="ARBA" id="ARBA00022490"/>
    </source>
</evidence>
<evidence type="ECO:0000313" key="13">
    <source>
        <dbReference type="Proteomes" id="UP000292939"/>
    </source>
</evidence>
<dbReference type="Pfam" id="PF00486">
    <property type="entry name" value="Trans_reg_C"/>
    <property type="match status" value="1"/>
</dbReference>
<dbReference type="PROSITE" id="PS51755">
    <property type="entry name" value="OMPR_PHOB"/>
    <property type="match status" value="1"/>
</dbReference>
<dbReference type="CDD" id="cd00383">
    <property type="entry name" value="trans_reg_C"/>
    <property type="match status" value="1"/>
</dbReference>
<dbReference type="InterPro" id="IPR011006">
    <property type="entry name" value="CheY-like_superfamily"/>
</dbReference>
<protein>
    <submittedName>
        <fullName evidence="12">DNA-binding response regulator</fullName>
    </submittedName>
</protein>
<dbReference type="AlphaFoldDB" id="A0A4P6UGJ4"/>
<dbReference type="InterPro" id="IPR039420">
    <property type="entry name" value="WalR-like"/>
</dbReference>
<evidence type="ECO:0000256" key="7">
    <source>
        <dbReference type="ARBA" id="ARBA00023163"/>
    </source>
</evidence>
<dbReference type="GO" id="GO:0000987">
    <property type="term" value="F:cis-regulatory region sequence-specific DNA binding"/>
    <property type="evidence" value="ECO:0007669"/>
    <property type="project" value="UniProtKB-ARBA"/>
</dbReference>